<protein>
    <recommendedName>
        <fullName evidence="3">Ferric siderophore reductase C-terminal domain-containing protein</fullName>
    </recommendedName>
</protein>
<proteinExistence type="predicted"/>
<reference evidence="2" key="1">
    <citation type="journal article" date="2019" name="Int. J. Syst. Evol. Microbiol.">
        <title>The Global Catalogue of Microorganisms (GCM) 10K type strain sequencing project: providing services to taxonomists for standard genome sequencing and annotation.</title>
        <authorList>
            <consortium name="The Broad Institute Genomics Platform"/>
            <consortium name="The Broad Institute Genome Sequencing Center for Infectious Disease"/>
            <person name="Wu L."/>
            <person name="Ma J."/>
        </authorList>
    </citation>
    <scope>NUCLEOTIDE SEQUENCE [LARGE SCALE GENOMIC DNA]</scope>
    <source>
        <strain evidence="2">CGMCC 1.12770</strain>
    </source>
</reference>
<sequence length="276" mass="31395">MTRYAEFDHEAMSDALEQAFVTRVRRMNELPGYSFCSKDLLHEGTREAILHEQAIQQGLELGGAGSTAVGTLFAKRYSVMIMAVISAFTMYDALLHIEEGGVRIELNGAGGMWYETWLERYVGADTGADKAEDFVHREKEARLLRERLHLHLHRVFQSVADATGASVKVMNSLVAHNVQQLAAHILHDPSIYRNEQRLVLVKHDMNIWLEQQKENIFGSTFQCFEHFNGNDAPLLIRRYCCLAYQTGNGHHAHSYCNSCPKLDSESRLRQWINKGT</sequence>
<evidence type="ECO:0000313" key="1">
    <source>
        <dbReference type="EMBL" id="GGH58234.1"/>
    </source>
</evidence>
<evidence type="ECO:0008006" key="3">
    <source>
        <dbReference type="Google" id="ProtNLM"/>
    </source>
</evidence>
<accession>A0ABQ1ZCH2</accession>
<dbReference type="EMBL" id="BMFU01000004">
    <property type="protein sequence ID" value="GGH58234.1"/>
    <property type="molecule type" value="Genomic_DNA"/>
</dbReference>
<dbReference type="RefSeq" id="WP_188593010.1">
    <property type="nucleotide sequence ID" value="NZ_BMFU01000004.1"/>
</dbReference>
<keyword evidence="2" id="KW-1185">Reference proteome</keyword>
<evidence type="ECO:0000313" key="2">
    <source>
        <dbReference type="Proteomes" id="UP000652153"/>
    </source>
</evidence>
<name>A0ABQ1ZCH2_9BACL</name>
<organism evidence="1 2">
    <name type="scientific">Paenibacillus silvae</name>
    <dbReference type="NCBI Taxonomy" id="1325358"/>
    <lineage>
        <taxon>Bacteria</taxon>
        <taxon>Bacillati</taxon>
        <taxon>Bacillota</taxon>
        <taxon>Bacilli</taxon>
        <taxon>Bacillales</taxon>
        <taxon>Paenibacillaceae</taxon>
        <taxon>Paenibacillus</taxon>
    </lineage>
</organism>
<comment type="caution">
    <text evidence="1">The sequence shown here is derived from an EMBL/GenBank/DDBJ whole genome shotgun (WGS) entry which is preliminary data.</text>
</comment>
<dbReference type="Proteomes" id="UP000652153">
    <property type="component" value="Unassembled WGS sequence"/>
</dbReference>
<gene>
    <name evidence="1" type="ORF">GCM10008014_30650</name>
</gene>